<keyword evidence="3" id="KW-0812">Transmembrane</keyword>
<dbReference type="Gene3D" id="2.40.50.100">
    <property type="match status" value="1"/>
</dbReference>
<dbReference type="eggNOG" id="COG0845">
    <property type="taxonomic scope" value="Bacteria"/>
</dbReference>
<dbReference type="AlphaFoldDB" id="A4BN08"/>
<reference evidence="5 6" key="1">
    <citation type="submission" date="2006-02" db="EMBL/GenBank/DDBJ databases">
        <authorList>
            <person name="Waterbury J."/>
            <person name="Ferriera S."/>
            <person name="Johnson J."/>
            <person name="Kravitz S."/>
            <person name="Halpern A."/>
            <person name="Remington K."/>
            <person name="Beeson K."/>
            <person name="Tran B."/>
            <person name="Rogers Y.-H."/>
            <person name="Friedman R."/>
            <person name="Venter J.C."/>
        </authorList>
    </citation>
    <scope>NUCLEOTIDE SEQUENCE [LARGE SCALE GENOMIC DNA]</scope>
    <source>
        <strain evidence="5 6">Nb-231</strain>
    </source>
</reference>
<feature type="transmembrane region" description="Helical" evidence="3">
    <location>
        <begin position="53"/>
        <end position="73"/>
    </location>
</feature>
<dbReference type="PANTHER" id="PTHR30386">
    <property type="entry name" value="MEMBRANE FUSION SUBUNIT OF EMRAB-TOLC MULTIDRUG EFFLUX PUMP"/>
    <property type="match status" value="1"/>
</dbReference>
<protein>
    <recommendedName>
        <fullName evidence="4">Multidrug resistance protein MdtA-like barrel-sandwich hybrid domain-containing protein</fullName>
    </recommendedName>
</protein>
<evidence type="ECO:0000259" key="4">
    <source>
        <dbReference type="Pfam" id="PF25917"/>
    </source>
</evidence>
<dbReference type="EMBL" id="AAOF01000002">
    <property type="protein sequence ID" value="EAR22607.1"/>
    <property type="molecule type" value="Genomic_DNA"/>
</dbReference>
<evidence type="ECO:0000313" key="5">
    <source>
        <dbReference type="EMBL" id="EAR22607.1"/>
    </source>
</evidence>
<evidence type="ECO:0000256" key="3">
    <source>
        <dbReference type="SAM" id="Phobius"/>
    </source>
</evidence>
<name>A4BN08_9GAMM</name>
<proteinExistence type="inferred from homology"/>
<comment type="caution">
    <text evidence="5">The sequence shown here is derived from an EMBL/GenBank/DDBJ whole genome shotgun (WGS) entry which is preliminary data.</text>
</comment>
<organism evidence="5 6">
    <name type="scientific">Nitrococcus mobilis Nb-231</name>
    <dbReference type="NCBI Taxonomy" id="314278"/>
    <lineage>
        <taxon>Bacteria</taxon>
        <taxon>Pseudomonadati</taxon>
        <taxon>Pseudomonadota</taxon>
        <taxon>Gammaproteobacteria</taxon>
        <taxon>Chromatiales</taxon>
        <taxon>Ectothiorhodospiraceae</taxon>
        <taxon>Nitrococcus</taxon>
    </lineage>
</organism>
<dbReference type="OrthoDB" id="9760528at2"/>
<gene>
    <name evidence="5" type="ORF">NB231_09153</name>
</gene>
<dbReference type="Gene3D" id="1.10.287.470">
    <property type="entry name" value="Helix hairpin bin"/>
    <property type="match status" value="1"/>
</dbReference>
<evidence type="ECO:0000256" key="1">
    <source>
        <dbReference type="ARBA" id="ARBA00009477"/>
    </source>
</evidence>
<comment type="similarity">
    <text evidence="1">Belongs to the membrane fusion protein (MFP) (TC 8.A.1) family.</text>
</comment>
<keyword evidence="3" id="KW-0472">Membrane</keyword>
<dbReference type="HOGENOM" id="CLU_038456_0_0_6"/>
<dbReference type="SUPFAM" id="SSF111369">
    <property type="entry name" value="HlyD-like secretion proteins"/>
    <property type="match status" value="1"/>
</dbReference>
<keyword evidence="6" id="KW-1185">Reference proteome</keyword>
<keyword evidence="3" id="KW-1133">Transmembrane helix</keyword>
<sequence>MGKLPSTTDHNAPVLVDQVAQVIWSSDETDEPLLRESLRSWAAVQVPNRLRTAGLVAASLFVLLTIAVAFIPWTQTITAHGQLSAYSPFDRPQDIHAKITGRIKQWHVLEGEEVSRGALIVELEDVDPKFMAPELLELLRQSKEALAQTREAAIDRAEQLSQRIEEMKKLSQAAVPSAKARVLEAENKIQAVTQQIVSARIAYQTAQLNAKRHLQLAENGLVSQRELEVAVQTLIATQANLKAAQAAREQAKQAKQALTFGRDQIGADMAQRLLDTKAARAAARAEAASAAEKLAGMKLRLSNAAQRRRAARVTAPIDGTVVRMTHVGAGELVTPGERLVRISPLSHSRAVEFRAKGLDAPLLRPGRKVRLLFKGMPAIPIPGWPEIMSGTFGGEIKVVDQLDDGRGQFRFWVVPDPNDRPWPDQHHARQGIQVIGWVILDRVPLWYELWRRFNLFPPDYQPMLLETVLPKAGRGGK</sequence>
<dbReference type="InterPro" id="IPR050739">
    <property type="entry name" value="MFP"/>
</dbReference>
<accession>A4BN08</accession>
<dbReference type="Pfam" id="PF25917">
    <property type="entry name" value="BSH_RND"/>
    <property type="match status" value="1"/>
</dbReference>
<dbReference type="Proteomes" id="UP000003374">
    <property type="component" value="Unassembled WGS sequence"/>
</dbReference>
<dbReference type="STRING" id="314278.NB231_09153"/>
<dbReference type="PANTHER" id="PTHR30386:SF27">
    <property type="entry name" value="MEMBRANE FUSION PROTEIN (MFP) FAMILY PROTEIN"/>
    <property type="match status" value="1"/>
</dbReference>
<dbReference type="InterPro" id="IPR058625">
    <property type="entry name" value="MdtA-like_BSH"/>
</dbReference>
<evidence type="ECO:0000313" key="6">
    <source>
        <dbReference type="Proteomes" id="UP000003374"/>
    </source>
</evidence>
<dbReference type="RefSeq" id="WP_005001725.1">
    <property type="nucleotide sequence ID" value="NZ_CH672427.1"/>
</dbReference>
<keyword evidence="2" id="KW-0175">Coiled coil</keyword>
<feature type="domain" description="Multidrug resistance protein MdtA-like barrel-sandwich hybrid" evidence="4">
    <location>
        <begin position="94"/>
        <end position="338"/>
    </location>
</feature>
<evidence type="ECO:0000256" key="2">
    <source>
        <dbReference type="SAM" id="Coils"/>
    </source>
</evidence>
<feature type="coiled-coil region" evidence="2">
    <location>
        <begin position="136"/>
        <end position="195"/>
    </location>
</feature>